<feature type="chain" id="PRO_5045496954" description="Tetratricopeptide repeat protein" evidence="2">
    <location>
        <begin position="24"/>
        <end position="220"/>
    </location>
</feature>
<gene>
    <name evidence="3" type="ORF">ACFQS8_11445</name>
</gene>
<evidence type="ECO:0000256" key="2">
    <source>
        <dbReference type="SAM" id="SignalP"/>
    </source>
</evidence>
<comment type="caution">
    <text evidence="3">The sequence shown here is derived from an EMBL/GenBank/DDBJ whole genome shotgun (WGS) entry which is preliminary data.</text>
</comment>
<dbReference type="Gene3D" id="1.25.40.10">
    <property type="entry name" value="Tetratricopeptide repeat domain"/>
    <property type="match status" value="1"/>
</dbReference>
<dbReference type="EMBL" id="JBHTBR010000005">
    <property type="protein sequence ID" value="MFC7292234.1"/>
    <property type="molecule type" value="Genomic_DNA"/>
</dbReference>
<dbReference type="InterPro" id="IPR051966">
    <property type="entry name" value="RPAP3"/>
</dbReference>
<evidence type="ECO:0008006" key="5">
    <source>
        <dbReference type="Google" id="ProtNLM"/>
    </source>
</evidence>
<dbReference type="InterPro" id="IPR011990">
    <property type="entry name" value="TPR-like_helical_dom_sf"/>
</dbReference>
<sequence length="220" mass="24424">MIALVQSSLVSVFMMLDASSQYAAEEVQRLEACLEKLETSPEDAYEDGLAWMAETNRARARHCTALALIELGKIEEGAARLEDLANAPDGGSIGDRAVYLAQSGNAWLLAHRYEAAELTLTNAIRLSPEDHELYKDRARARVMLKNWFGVDSDVSEALRLKANDIEALKIRIQARIELGELQLAHQDVQVAMALAPKDIDVLVLRGDVREAQRKEAARNR</sequence>
<evidence type="ECO:0000256" key="1">
    <source>
        <dbReference type="ARBA" id="ARBA00022803"/>
    </source>
</evidence>
<evidence type="ECO:0000313" key="3">
    <source>
        <dbReference type="EMBL" id="MFC7292234.1"/>
    </source>
</evidence>
<dbReference type="RefSeq" id="WP_382167501.1">
    <property type="nucleotide sequence ID" value="NZ_JBHTBR010000005.1"/>
</dbReference>
<name>A0ABW2IMK8_9PROT</name>
<keyword evidence="1" id="KW-0802">TPR repeat</keyword>
<evidence type="ECO:0000313" key="4">
    <source>
        <dbReference type="Proteomes" id="UP001596492"/>
    </source>
</evidence>
<dbReference type="PANTHER" id="PTHR46423:SF1">
    <property type="entry name" value="RNA POLYMERASE II-ASSOCIATED PROTEIN 3"/>
    <property type="match status" value="1"/>
</dbReference>
<keyword evidence="2" id="KW-0732">Signal</keyword>
<dbReference type="PANTHER" id="PTHR46423">
    <property type="entry name" value="RNA POLYMERASE II-ASSOCIATED PROTEIN 3"/>
    <property type="match status" value="1"/>
</dbReference>
<protein>
    <recommendedName>
        <fullName evidence="5">Tetratricopeptide repeat protein</fullName>
    </recommendedName>
</protein>
<feature type="signal peptide" evidence="2">
    <location>
        <begin position="1"/>
        <end position="23"/>
    </location>
</feature>
<keyword evidence="4" id="KW-1185">Reference proteome</keyword>
<organism evidence="3 4">
    <name type="scientific">Hirschia litorea</name>
    <dbReference type="NCBI Taxonomy" id="1199156"/>
    <lineage>
        <taxon>Bacteria</taxon>
        <taxon>Pseudomonadati</taxon>
        <taxon>Pseudomonadota</taxon>
        <taxon>Alphaproteobacteria</taxon>
        <taxon>Hyphomonadales</taxon>
        <taxon>Hyphomonadaceae</taxon>
        <taxon>Hirschia</taxon>
    </lineage>
</organism>
<accession>A0ABW2IMK8</accession>
<proteinExistence type="predicted"/>
<reference evidence="4" key="1">
    <citation type="journal article" date="2019" name="Int. J. Syst. Evol. Microbiol.">
        <title>The Global Catalogue of Microorganisms (GCM) 10K type strain sequencing project: providing services to taxonomists for standard genome sequencing and annotation.</title>
        <authorList>
            <consortium name="The Broad Institute Genomics Platform"/>
            <consortium name="The Broad Institute Genome Sequencing Center for Infectious Disease"/>
            <person name="Wu L."/>
            <person name="Ma J."/>
        </authorList>
    </citation>
    <scope>NUCLEOTIDE SEQUENCE [LARGE SCALE GENOMIC DNA]</scope>
    <source>
        <strain evidence="4">CCUG 51308</strain>
    </source>
</reference>
<dbReference type="SUPFAM" id="SSF48452">
    <property type="entry name" value="TPR-like"/>
    <property type="match status" value="1"/>
</dbReference>
<dbReference type="Proteomes" id="UP001596492">
    <property type="component" value="Unassembled WGS sequence"/>
</dbReference>